<dbReference type="NCBIfam" id="NF005085">
    <property type="entry name" value="PRK06520.1"/>
    <property type="match status" value="1"/>
</dbReference>
<keyword evidence="2" id="KW-0808">Transferase</keyword>
<dbReference type="SUPFAM" id="SSF51726">
    <property type="entry name" value="UROD/MetE-like"/>
    <property type="match status" value="1"/>
</dbReference>
<dbReference type="PANTHER" id="PTHR43844">
    <property type="entry name" value="METHIONINE SYNTHASE"/>
    <property type="match status" value="1"/>
</dbReference>
<dbReference type="Proteomes" id="UP000782610">
    <property type="component" value="Unassembled WGS sequence"/>
</dbReference>
<keyword evidence="2" id="KW-0489">Methyltransferase</keyword>
<name>A0A933L084_9HYPH</name>
<gene>
    <name evidence="2" type="ORF">HY834_05030</name>
</gene>
<feature type="domain" description="Cobalamin-independent methionine synthase MetE C-terminal/archaeal" evidence="1">
    <location>
        <begin position="15"/>
        <end position="354"/>
    </location>
</feature>
<dbReference type="AlphaFoldDB" id="A0A933L084"/>
<dbReference type="EMBL" id="JACRAF010000016">
    <property type="protein sequence ID" value="MBI4921091.1"/>
    <property type="molecule type" value="Genomic_DNA"/>
</dbReference>
<dbReference type="InterPro" id="IPR002629">
    <property type="entry name" value="Met_Synth_C/arc"/>
</dbReference>
<evidence type="ECO:0000259" key="1">
    <source>
        <dbReference type="Pfam" id="PF01717"/>
    </source>
</evidence>
<dbReference type="GO" id="GO:0008270">
    <property type="term" value="F:zinc ion binding"/>
    <property type="evidence" value="ECO:0007669"/>
    <property type="project" value="InterPro"/>
</dbReference>
<evidence type="ECO:0000313" key="2">
    <source>
        <dbReference type="EMBL" id="MBI4921091.1"/>
    </source>
</evidence>
<dbReference type="PANTHER" id="PTHR43844:SF1">
    <property type="entry name" value="METHIONINE SYNTHASE"/>
    <property type="match status" value="1"/>
</dbReference>
<organism evidence="2 3">
    <name type="scientific">Devosia nanyangense</name>
    <dbReference type="NCBI Taxonomy" id="1228055"/>
    <lineage>
        <taxon>Bacteria</taxon>
        <taxon>Pseudomonadati</taxon>
        <taxon>Pseudomonadota</taxon>
        <taxon>Alphaproteobacteria</taxon>
        <taxon>Hyphomicrobiales</taxon>
        <taxon>Devosiaceae</taxon>
        <taxon>Devosia</taxon>
    </lineage>
</organism>
<dbReference type="GO" id="GO:0003871">
    <property type="term" value="F:5-methyltetrahydropteroyltriglutamate-homocysteine S-methyltransferase activity"/>
    <property type="evidence" value="ECO:0007669"/>
    <property type="project" value="UniProtKB-EC"/>
</dbReference>
<accession>A0A933L084</accession>
<dbReference type="GO" id="GO:0032259">
    <property type="term" value="P:methylation"/>
    <property type="evidence" value="ECO:0007669"/>
    <property type="project" value="UniProtKB-KW"/>
</dbReference>
<dbReference type="GO" id="GO:0009086">
    <property type="term" value="P:methionine biosynthetic process"/>
    <property type="evidence" value="ECO:0007669"/>
    <property type="project" value="InterPro"/>
</dbReference>
<dbReference type="CDD" id="cd03311">
    <property type="entry name" value="CIMS_C_terminal_like"/>
    <property type="match status" value="1"/>
</dbReference>
<dbReference type="Pfam" id="PF01717">
    <property type="entry name" value="Meth_synt_2"/>
    <property type="match status" value="1"/>
</dbReference>
<reference evidence="2" key="1">
    <citation type="submission" date="2020-07" db="EMBL/GenBank/DDBJ databases">
        <title>Huge and variable diversity of episymbiotic CPR bacteria and DPANN archaea in groundwater ecosystems.</title>
        <authorList>
            <person name="He C.Y."/>
            <person name="Keren R."/>
            <person name="Whittaker M."/>
            <person name="Farag I.F."/>
            <person name="Doudna J."/>
            <person name="Cate J.H.D."/>
            <person name="Banfield J.F."/>
        </authorList>
    </citation>
    <scope>NUCLEOTIDE SEQUENCE</scope>
    <source>
        <strain evidence="2">NC_groundwater_1586_Pr3_B-0.1um_66_15</strain>
    </source>
</reference>
<sequence length="376" mass="41883">MTATAKAKPPYRADVVGSFLRPAAVKAARKAHNEDKTMSDAELKAIEDKAIIDVIKMQEAVGLRAVTDGEFRRAWWHFDFMGMLDGLDIIQREGGGIQFHGTATKADVPVINGKLDFPADHPMLEHFKFVKANTDVTPKISIPGPSAVHFRIAKDDIHVKQYHDDIEAYFADIVKTYRKAVQAFYDAGCRYLQLDDIFFAYLCDPKIRAQKKAEGIDPDWLIGQYAKMMHDSIEGRPADMLIGMHMCRGNFKSTWVAEGGYDPAADAIFNQTSVDIYFMEYDTDRAGGLEPLKRLPKGSKRVMAGFITTKTAELESLDDLKRKFEAASKYASLDQLGIAPQCGFASTEEGNAITEDDQKRKLELVVKTAEAIWGGV</sequence>
<dbReference type="Gene3D" id="3.20.20.210">
    <property type="match status" value="1"/>
</dbReference>
<comment type="caution">
    <text evidence="2">The sequence shown here is derived from an EMBL/GenBank/DDBJ whole genome shotgun (WGS) entry which is preliminary data.</text>
</comment>
<evidence type="ECO:0000313" key="3">
    <source>
        <dbReference type="Proteomes" id="UP000782610"/>
    </source>
</evidence>
<proteinExistence type="predicted"/>
<protein>
    <submittedName>
        <fullName evidence="2">5-methyltetrahydropteroyltriglutamate--homocysteine S-methyltransferase</fullName>
        <ecNumber evidence="2">2.1.1.14</ecNumber>
    </submittedName>
</protein>
<dbReference type="EC" id="2.1.1.14" evidence="2"/>
<dbReference type="InterPro" id="IPR038071">
    <property type="entry name" value="UROD/MetE-like_sf"/>
</dbReference>